<dbReference type="GO" id="GO:0005524">
    <property type="term" value="F:ATP binding"/>
    <property type="evidence" value="ECO:0007669"/>
    <property type="project" value="InterPro"/>
</dbReference>
<dbReference type="CDD" id="cd00009">
    <property type="entry name" value="AAA"/>
    <property type="match status" value="1"/>
</dbReference>
<dbReference type="PANTHER" id="PTHR37291:SF1">
    <property type="entry name" value="TYPE IV METHYL-DIRECTED RESTRICTION ENZYME ECOKMCRB SUBUNIT"/>
    <property type="match status" value="1"/>
</dbReference>
<dbReference type="EMBL" id="PPPX01000016">
    <property type="protein sequence ID" value="POA08393.1"/>
    <property type="molecule type" value="Genomic_DNA"/>
</dbReference>
<dbReference type="PANTHER" id="PTHR37291">
    <property type="entry name" value="5-METHYLCYTOSINE-SPECIFIC RESTRICTION ENZYME B"/>
    <property type="match status" value="1"/>
</dbReference>
<dbReference type="OrthoDB" id="9781481at2"/>
<accession>A0A2K4FAU3</accession>
<gene>
    <name evidence="2" type="ORF">CD039_09940</name>
</gene>
<evidence type="ECO:0000313" key="2">
    <source>
        <dbReference type="EMBL" id="POA08393.1"/>
    </source>
</evidence>
<dbReference type="Gene3D" id="3.40.50.300">
    <property type="entry name" value="P-loop containing nucleotide triphosphate hydrolases"/>
    <property type="match status" value="1"/>
</dbReference>
<dbReference type="InterPro" id="IPR052934">
    <property type="entry name" value="Methyl-DNA_Rec/Restrict_Enz"/>
</dbReference>
<organism evidence="2 3">
    <name type="scientific">Staphylococcus argensis</name>
    <dbReference type="NCBI Taxonomy" id="1607738"/>
    <lineage>
        <taxon>Bacteria</taxon>
        <taxon>Bacillati</taxon>
        <taxon>Bacillota</taxon>
        <taxon>Bacilli</taxon>
        <taxon>Bacillales</taxon>
        <taxon>Staphylococcaceae</taxon>
        <taxon>Staphylococcus</taxon>
    </lineage>
</organism>
<sequence length="709" mass="83598">MTYEIDRTWIDFYKELAERLLKYKNNREELIENVKKIYVTTNIRMPKLEKNHQLVDIDPFTVFGLFNKSAMKDSNKIKILETVAEIFNINSEVPTNFESVPTINTMNATYYYFLGDREENDIDNLWSLFENALAYAKNKKYQQKFMKYFDMSIEQKGNGRNKVTNGLYWIAPEVYSSLDWRTSQYVYETEKISDKYINHNEKIPNKISAKQYLKIVKQLKEYLSSSDTVMNSFVDLYYEAWKYSQEIKDKNREIETSDADKDVEVVNYWTISLDSQETKWREFLENSIIALGFNELGDFSTYEDKKQIKEKLQETNDTDRSYNNIANAILQFTHEMKAGDIVYATFEQSKVLGWGKITSEQVYEPNGEFKNIRQIDWKEQGEWTTPIKLKNKKLYKITPYKDTIEALNDIFTTSSEEDLGKEQIKYPKYSSEDFLNEVFISEQHYNRLIQLLEMKKNVILQGPPGVGKTFAAKRLAYSIMGVKDKNRVKMIQFHQSYSYEDFIMGFRPTETGFKLHTGAFYNFCKQAEQDMDHDYFFIIDEINRGNLSKIFGELFMLIENDKRGSELELLYADEKFTVPDNVYIIGLMNTADRSLAILDYALRRRFAFFDISAGFSTEGFKEYQEKLQSPKFDSLIQRVEDLNNDIRNDEMLGEDFIIGHSYFSNLTQVTDTILSNIVEFEIIPLLKEYWFDEPSKVDIWADTLRSAIR</sequence>
<dbReference type="InterPro" id="IPR003593">
    <property type="entry name" value="AAA+_ATPase"/>
</dbReference>
<dbReference type="InterPro" id="IPR011704">
    <property type="entry name" value="ATPase_dyneun-rel_AAA"/>
</dbReference>
<dbReference type="SUPFAM" id="SSF52540">
    <property type="entry name" value="P-loop containing nucleoside triphosphate hydrolases"/>
    <property type="match status" value="1"/>
</dbReference>
<name>A0A2K4FAU3_9STAP</name>
<protein>
    <submittedName>
        <fullName evidence="2">GTPase</fullName>
    </submittedName>
</protein>
<dbReference type="GO" id="GO:0016887">
    <property type="term" value="F:ATP hydrolysis activity"/>
    <property type="evidence" value="ECO:0007669"/>
    <property type="project" value="InterPro"/>
</dbReference>
<reference evidence="2 3" key="1">
    <citation type="submission" date="2017-08" db="EMBL/GenBank/DDBJ databases">
        <title>Draft genome sequences of 64 type strains of genus Staph aureus.</title>
        <authorList>
            <person name="Cole K."/>
            <person name="Golubchik T."/>
            <person name="Russell J."/>
            <person name="Foster D."/>
            <person name="Llewelyn M."/>
            <person name="Wilson D."/>
            <person name="Crook D."/>
            <person name="Paul J."/>
        </authorList>
    </citation>
    <scope>NUCLEOTIDE SEQUENCE [LARGE SCALE GENOMIC DNA]</scope>
    <source>
        <strain evidence="2 3">DSM 29875</strain>
    </source>
</reference>
<dbReference type="Proteomes" id="UP000242712">
    <property type="component" value="Unassembled WGS sequence"/>
</dbReference>
<dbReference type="Pfam" id="PF07728">
    <property type="entry name" value="AAA_5"/>
    <property type="match status" value="1"/>
</dbReference>
<keyword evidence="3" id="KW-1185">Reference proteome</keyword>
<dbReference type="InterPro" id="IPR027417">
    <property type="entry name" value="P-loop_NTPase"/>
</dbReference>
<feature type="domain" description="AAA+ ATPase" evidence="1">
    <location>
        <begin position="454"/>
        <end position="612"/>
    </location>
</feature>
<comment type="caution">
    <text evidence="2">The sequence shown here is derived from an EMBL/GenBank/DDBJ whole genome shotgun (WGS) entry which is preliminary data.</text>
</comment>
<dbReference type="GeneID" id="98298663"/>
<dbReference type="RefSeq" id="WP_103372179.1">
    <property type="nucleotide sequence ID" value="NZ_CBCRVO010000002.1"/>
</dbReference>
<evidence type="ECO:0000313" key="3">
    <source>
        <dbReference type="Proteomes" id="UP000242712"/>
    </source>
</evidence>
<dbReference type="AlphaFoldDB" id="A0A2K4FAU3"/>
<evidence type="ECO:0000259" key="1">
    <source>
        <dbReference type="SMART" id="SM00382"/>
    </source>
</evidence>
<dbReference type="SMART" id="SM00382">
    <property type="entry name" value="AAA"/>
    <property type="match status" value="1"/>
</dbReference>
<proteinExistence type="predicted"/>